<reference evidence="3" key="1">
    <citation type="journal article" date="2007" name="Int. J. Syst. Evol. Microbiol.">
        <title>Luteimonas composti sp. nov., a moderately thermophilic bacterium isolated from food waste.</title>
        <authorList>
            <person name="Young C.C."/>
            <person name="Kampfer P."/>
            <person name="Chen W.M."/>
            <person name="Yen W.S."/>
            <person name="Arun A.B."/>
            <person name="Lai W.A."/>
            <person name="Shen F.T."/>
            <person name="Rekha P.D."/>
            <person name="Lin K.Y."/>
            <person name="Chou J.H."/>
        </authorList>
    </citation>
    <scope>NUCLEOTIDE SEQUENCE</scope>
    <source>
        <strain evidence="3">CC-YY355</strain>
    </source>
</reference>
<sequence length="437" mass="46607">MSSSRRDPYPDALRAGALLVVVFGHWMATLPRLVDGRLVDTDHLLAAWDAAGMLTWLVQVVPLFVFVSAAVSTAGVERRLAAGRQRHWWAARALSLARPTVSYLVVLVALALVALLSDGRLLGVFGQSLTIHLWFLLMLLTVQALLPWCLRMDTRMGVAAIALLVLAAGVLDLARADAGSLQALRELGARVAERQPGIAWLNMLVVWLVPQQLGIAWARGRFRGPAAGAGFVLLGAAWLLLAMGSGYPVAMVGVALAGNNMLPPTLALLGVVWLQVGVVLLCEPLARRLLAGHAPARAITVLGALGMPLYLWHKLAELPAAWLGERLGLPIDAGLPGEPGFWLGRACWIGLCLLMVAPVIAAVLRFELARARDVPPVDNLGRILLGGLALYAGLAAALVWGAWPGAAIGLPLLLLASWQLRRRGDAPRDDEGRADAR</sequence>
<accession>A0ABT6MQ55</accession>
<feature type="domain" description="Acyltransferase 3" evidence="2">
    <location>
        <begin position="8"/>
        <end position="357"/>
    </location>
</feature>
<evidence type="ECO:0000313" key="4">
    <source>
        <dbReference type="Proteomes" id="UP001160550"/>
    </source>
</evidence>
<keyword evidence="3" id="KW-0808">Transferase</keyword>
<keyword evidence="1" id="KW-0812">Transmembrane</keyword>
<feature type="transmembrane region" description="Helical" evidence="1">
    <location>
        <begin position="230"/>
        <end position="256"/>
    </location>
</feature>
<dbReference type="GO" id="GO:0016746">
    <property type="term" value="F:acyltransferase activity"/>
    <property type="evidence" value="ECO:0007669"/>
    <property type="project" value="UniProtKB-KW"/>
</dbReference>
<protein>
    <submittedName>
        <fullName evidence="3">Acyltransferase family protein</fullName>
    </submittedName>
</protein>
<dbReference type="InterPro" id="IPR002656">
    <property type="entry name" value="Acyl_transf_3_dom"/>
</dbReference>
<organism evidence="3 4">
    <name type="scientific">Luteimonas composti</name>
    <dbReference type="NCBI Taxonomy" id="398257"/>
    <lineage>
        <taxon>Bacteria</taxon>
        <taxon>Pseudomonadati</taxon>
        <taxon>Pseudomonadota</taxon>
        <taxon>Gammaproteobacteria</taxon>
        <taxon>Lysobacterales</taxon>
        <taxon>Lysobacteraceae</taxon>
        <taxon>Luteimonas</taxon>
    </lineage>
</organism>
<feature type="transmembrane region" description="Helical" evidence="1">
    <location>
        <begin position="383"/>
        <end position="403"/>
    </location>
</feature>
<feature type="transmembrane region" description="Helical" evidence="1">
    <location>
        <begin position="262"/>
        <end position="282"/>
    </location>
</feature>
<gene>
    <name evidence="3" type="ORF">QF205_06685</name>
</gene>
<feature type="transmembrane region" description="Helical" evidence="1">
    <location>
        <begin position="96"/>
        <end position="117"/>
    </location>
</feature>
<keyword evidence="3" id="KW-0012">Acyltransferase</keyword>
<dbReference type="EMBL" id="JARYGX010000013">
    <property type="protein sequence ID" value="MDH7452767.1"/>
    <property type="molecule type" value="Genomic_DNA"/>
</dbReference>
<feature type="transmembrane region" description="Helical" evidence="1">
    <location>
        <begin position="294"/>
        <end position="313"/>
    </location>
</feature>
<dbReference type="Pfam" id="PF01757">
    <property type="entry name" value="Acyl_transf_3"/>
    <property type="match status" value="1"/>
</dbReference>
<feature type="transmembrane region" description="Helical" evidence="1">
    <location>
        <begin position="198"/>
        <end position="218"/>
    </location>
</feature>
<feature type="transmembrane region" description="Helical" evidence="1">
    <location>
        <begin position="129"/>
        <end position="150"/>
    </location>
</feature>
<evidence type="ECO:0000259" key="2">
    <source>
        <dbReference type="Pfam" id="PF01757"/>
    </source>
</evidence>
<evidence type="ECO:0000313" key="3">
    <source>
        <dbReference type="EMBL" id="MDH7452767.1"/>
    </source>
</evidence>
<feature type="transmembrane region" description="Helical" evidence="1">
    <location>
        <begin position="157"/>
        <end position="178"/>
    </location>
</feature>
<feature type="transmembrane region" description="Helical" evidence="1">
    <location>
        <begin position="342"/>
        <end position="363"/>
    </location>
</feature>
<evidence type="ECO:0000256" key="1">
    <source>
        <dbReference type="SAM" id="Phobius"/>
    </source>
</evidence>
<keyword evidence="4" id="KW-1185">Reference proteome</keyword>
<comment type="caution">
    <text evidence="3">The sequence shown here is derived from an EMBL/GenBank/DDBJ whole genome shotgun (WGS) entry which is preliminary data.</text>
</comment>
<keyword evidence="1" id="KW-0472">Membrane</keyword>
<feature type="transmembrane region" description="Helical" evidence="1">
    <location>
        <begin position="12"/>
        <end position="34"/>
    </location>
</feature>
<feature type="transmembrane region" description="Helical" evidence="1">
    <location>
        <begin position="54"/>
        <end position="76"/>
    </location>
</feature>
<dbReference type="RefSeq" id="WP_280941962.1">
    <property type="nucleotide sequence ID" value="NZ_JARYGX010000013.1"/>
</dbReference>
<dbReference type="Proteomes" id="UP001160550">
    <property type="component" value="Unassembled WGS sequence"/>
</dbReference>
<name>A0ABT6MQ55_9GAMM</name>
<reference evidence="3" key="2">
    <citation type="submission" date="2023-04" db="EMBL/GenBank/DDBJ databases">
        <authorList>
            <person name="Sun J.-Q."/>
        </authorList>
    </citation>
    <scope>NUCLEOTIDE SEQUENCE</scope>
    <source>
        <strain evidence="3">CC-YY355</strain>
    </source>
</reference>
<keyword evidence="1" id="KW-1133">Transmembrane helix</keyword>
<proteinExistence type="predicted"/>